<accession>A0AAD4XRS4</accession>
<protein>
    <recommendedName>
        <fullName evidence="1">DUF547 domain-containing protein</fullName>
    </recommendedName>
</protein>
<sequence length="512" mass="57130">MQSNCCNTAEELLQEISTLDVEIMHLERYLLSLYRAAFDDIVAENNFVPANMPKIVEGQDGGAANRPSLQDLMDNDQINTCVNPADSQGYLMTPDKLSEDIVRCMISIYCKLASNYSTSTPAAIPESTNNSTIIGFSSSSSSISPSILSLSPPLGTSSSTTLFSPHHRRHFNQDYRWEIEEYASSSSSSDFFQNGGAAASSLASGPYASDTLVVSRGCLELADESRIGHVAPIMKKFRSMLKYLEDIDPRKMRPEQKLTFWVNIHNALVMHDAAYNVGGHFTTAYDIKSSILGCSSSSPAAHITTTVTTSPSWLQTFFTPTGGIKLKKNNNKRNSSSRHIYSLDYPEPLVYFALSSGAYSDPAVRVYTSKNVFAELNIVKQEFIQAATTITTSTANTFSSLSPSSPIYNNNNYQQKHTKERRSTNDEYNNKVILPRVLYYFANDACLNLYGLAEMVHECLSESQQKAMEICQQQLTINSNKQLMTRMLQPDKYIQWSPYNSAFRYIIQTKQL</sequence>
<keyword evidence="3" id="KW-1185">Reference proteome</keyword>
<evidence type="ECO:0000259" key="1">
    <source>
        <dbReference type="Pfam" id="PF04784"/>
    </source>
</evidence>
<gene>
    <name evidence="2" type="ORF">MKW98_018612</name>
</gene>
<dbReference type="Pfam" id="PF04784">
    <property type="entry name" value="DUF547"/>
    <property type="match status" value="1"/>
</dbReference>
<dbReference type="Proteomes" id="UP001202328">
    <property type="component" value="Unassembled WGS sequence"/>
</dbReference>
<dbReference type="PANTHER" id="PTHR23054">
    <property type="entry name" value="TERNARY COMPLEX FACTOR MIP1, LEUCINE-ZIPPER-RELATED"/>
    <property type="match status" value="1"/>
</dbReference>
<organism evidence="2 3">
    <name type="scientific">Papaver atlanticum</name>
    <dbReference type="NCBI Taxonomy" id="357466"/>
    <lineage>
        <taxon>Eukaryota</taxon>
        <taxon>Viridiplantae</taxon>
        <taxon>Streptophyta</taxon>
        <taxon>Embryophyta</taxon>
        <taxon>Tracheophyta</taxon>
        <taxon>Spermatophyta</taxon>
        <taxon>Magnoliopsida</taxon>
        <taxon>Ranunculales</taxon>
        <taxon>Papaveraceae</taxon>
        <taxon>Papaveroideae</taxon>
        <taxon>Papaver</taxon>
    </lineage>
</organism>
<comment type="caution">
    <text evidence="2">The sequence shown here is derived from an EMBL/GenBank/DDBJ whole genome shotgun (WGS) entry which is preliminary data.</text>
</comment>
<dbReference type="InterPro" id="IPR006869">
    <property type="entry name" value="DUF547"/>
</dbReference>
<reference evidence="2" key="1">
    <citation type="submission" date="2022-04" db="EMBL/GenBank/DDBJ databases">
        <title>A functionally conserved STORR gene fusion in Papaver species that diverged 16.8 million years ago.</title>
        <authorList>
            <person name="Catania T."/>
        </authorList>
    </citation>
    <scope>NUCLEOTIDE SEQUENCE</scope>
    <source>
        <strain evidence="2">S-188037</strain>
    </source>
</reference>
<feature type="domain" description="DUF547" evidence="1">
    <location>
        <begin position="250"/>
        <end position="384"/>
    </location>
</feature>
<evidence type="ECO:0000313" key="2">
    <source>
        <dbReference type="EMBL" id="KAI3938056.1"/>
    </source>
</evidence>
<dbReference type="AlphaFoldDB" id="A0AAD4XRS4"/>
<dbReference type="EMBL" id="JAJJMB010005585">
    <property type="protein sequence ID" value="KAI3938056.1"/>
    <property type="molecule type" value="Genomic_DNA"/>
</dbReference>
<dbReference type="PANTHER" id="PTHR23054:SF15">
    <property type="entry name" value="OS08G0515700 PROTEIN"/>
    <property type="match status" value="1"/>
</dbReference>
<proteinExistence type="predicted"/>
<name>A0AAD4XRS4_9MAGN</name>
<evidence type="ECO:0000313" key="3">
    <source>
        <dbReference type="Proteomes" id="UP001202328"/>
    </source>
</evidence>